<evidence type="ECO:0000256" key="6">
    <source>
        <dbReference type="ARBA" id="ARBA00022475"/>
    </source>
</evidence>
<dbReference type="GO" id="GO:0017004">
    <property type="term" value="P:cytochrome complex assembly"/>
    <property type="evidence" value="ECO:0007669"/>
    <property type="project" value="UniProtKB-KW"/>
</dbReference>
<accession>A0A0U3B1U8</accession>
<dbReference type="PRINTS" id="PR01414">
    <property type="entry name" value="CCMBBIOGNSIS"/>
</dbReference>
<feature type="transmembrane region" description="Helical" evidence="13">
    <location>
        <begin position="54"/>
        <end position="72"/>
    </location>
</feature>
<dbReference type="PANTHER" id="PTHR30070:SF1">
    <property type="entry name" value="CYTOCHROME C BIOGENESIS B-RELATED"/>
    <property type="match status" value="1"/>
</dbReference>
<dbReference type="Proteomes" id="UP000068447">
    <property type="component" value="Chromosome"/>
</dbReference>
<keyword evidence="15" id="KW-1185">Reference proteome</keyword>
<dbReference type="STRING" id="1526571.AT746_12715"/>
<keyword evidence="6 12" id="KW-1003">Cell membrane</keyword>
<dbReference type="RefSeq" id="WP_062480865.1">
    <property type="nucleotide sequence ID" value="NZ_CP013650.1"/>
</dbReference>
<evidence type="ECO:0000256" key="5">
    <source>
        <dbReference type="ARBA" id="ARBA00022448"/>
    </source>
</evidence>
<feature type="transmembrane region" description="Helical" evidence="13">
    <location>
        <begin position="159"/>
        <end position="182"/>
    </location>
</feature>
<comment type="subcellular location">
    <subcellularLocation>
        <location evidence="2">Cell inner membrane</location>
        <topology evidence="2">Multi-pass membrane protein</topology>
    </subcellularLocation>
</comment>
<dbReference type="PANTHER" id="PTHR30070">
    <property type="entry name" value="HEME EXPORTER PROTEIN B"/>
    <property type="match status" value="1"/>
</dbReference>
<organism evidence="14 15">
    <name type="scientific">Lacimicrobium alkaliphilum</name>
    <dbReference type="NCBI Taxonomy" id="1526571"/>
    <lineage>
        <taxon>Bacteria</taxon>
        <taxon>Pseudomonadati</taxon>
        <taxon>Pseudomonadota</taxon>
        <taxon>Gammaproteobacteria</taxon>
        <taxon>Alteromonadales</taxon>
        <taxon>Alteromonadaceae</taxon>
        <taxon>Lacimicrobium</taxon>
    </lineage>
</organism>
<evidence type="ECO:0000256" key="1">
    <source>
        <dbReference type="ARBA" id="ARBA00002442"/>
    </source>
</evidence>
<reference evidence="14 15" key="1">
    <citation type="submission" date="2015-12" db="EMBL/GenBank/DDBJ databases">
        <title>Complete genome of Lacimicrobium alkaliphilum KCTC 32984.</title>
        <authorList>
            <person name="Kim S.-G."/>
            <person name="Lee Y.-J."/>
        </authorList>
    </citation>
    <scope>NUCLEOTIDE SEQUENCE [LARGE SCALE GENOMIC DNA]</scope>
    <source>
        <strain evidence="14 15">YelD216</strain>
    </source>
</reference>
<keyword evidence="5 12" id="KW-0813">Transport</keyword>
<dbReference type="GO" id="GO:1903607">
    <property type="term" value="P:cytochrome c biosynthetic process"/>
    <property type="evidence" value="ECO:0007669"/>
    <property type="project" value="TreeGrafter"/>
</dbReference>
<dbReference type="AlphaFoldDB" id="A0A0U3B1U8"/>
<dbReference type="Pfam" id="PF03379">
    <property type="entry name" value="CcmB"/>
    <property type="match status" value="1"/>
</dbReference>
<sequence>MSRPWQALLSRELALAFRQKSELLQPLIFFVLVISLFPLGVGPGPQMLQKIGPGVIWVAVLLSSLLGMERLFREDFNDGWLEQMTLSPVPLSLVVLIKVLSHWLTCVLPLLIISPLLALFLNLTADMYQALLITLLLGTPLLSLVGATGVALTTGLQRGGVLLSLLLLPLFIPLLIFATSAVDAAALQLSYNGQLAIIGALLLLALGLTPFATAYALKVTQG</sequence>
<dbReference type="EMBL" id="CP013650">
    <property type="protein sequence ID" value="ALS99040.1"/>
    <property type="molecule type" value="Genomic_DNA"/>
</dbReference>
<dbReference type="GO" id="GO:0005886">
    <property type="term" value="C:plasma membrane"/>
    <property type="evidence" value="ECO:0007669"/>
    <property type="project" value="UniProtKB-SubCell"/>
</dbReference>
<evidence type="ECO:0000256" key="8">
    <source>
        <dbReference type="ARBA" id="ARBA00022692"/>
    </source>
</evidence>
<feature type="transmembrane region" description="Helical" evidence="13">
    <location>
        <begin position="127"/>
        <end position="152"/>
    </location>
</feature>
<feature type="transmembrane region" description="Helical" evidence="13">
    <location>
        <begin position="194"/>
        <end position="217"/>
    </location>
</feature>
<keyword evidence="11 12" id="KW-0472">Membrane</keyword>
<protein>
    <recommendedName>
        <fullName evidence="4 12">Heme exporter protein B</fullName>
    </recommendedName>
</protein>
<feature type="transmembrane region" description="Helical" evidence="13">
    <location>
        <begin position="21"/>
        <end position="42"/>
    </location>
</feature>
<dbReference type="KEGG" id="lal:AT746_12715"/>
<comment type="function">
    <text evidence="1 12">Required for the export of heme to the periplasm for the biogenesis of c-type cytochromes.</text>
</comment>
<dbReference type="NCBIfam" id="TIGR01190">
    <property type="entry name" value="ccmB"/>
    <property type="match status" value="1"/>
</dbReference>
<evidence type="ECO:0000256" key="13">
    <source>
        <dbReference type="SAM" id="Phobius"/>
    </source>
</evidence>
<dbReference type="InterPro" id="IPR003544">
    <property type="entry name" value="Cyt_c_biogenesis_CcmB"/>
</dbReference>
<dbReference type="GO" id="GO:0015232">
    <property type="term" value="F:heme transmembrane transporter activity"/>
    <property type="evidence" value="ECO:0007669"/>
    <property type="project" value="InterPro"/>
</dbReference>
<evidence type="ECO:0000256" key="12">
    <source>
        <dbReference type="PIRNR" id="PIRNR002764"/>
    </source>
</evidence>
<feature type="transmembrane region" description="Helical" evidence="13">
    <location>
        <begin position="93"/>
        <end position="121"/>
    </location>
</feature>
<keyword evidence="9 12" id="KW-0201">Cytochrome c-type biogenesis</keyword>
<dbReference type="InterPro" id="IPR026031">
    <property type="entry name" value="Cyt_c_CcmB_bac"/>
</dbReference>
<evidence type="ECO:0000313" key="15">
    <source>
        <dbReference type="Proteomes" id="UP000068447"/>
    </source>
</evidence>
<evidence type="ECO:0000256" key="3">
    <source>
        <dbReference type="ARBA" id="ARBA00010544"/>
    </source>
</evidence>
<gene>
    <name evidence="14" type="ORF">AT746_12715</name>
</gene>
<evidence type="ECO:0000256" key="2">
    <source>
        <dbReference type="ARBA" id="ARBA00004429"/>
    </source>
</evidence>
<evidence type="ECO:0000256" key="9">
    <source>
        <dbReference type="ARBA" id="ARBA00022748"/>
    </source>
</evidence>
<evidence type="ECO:0000256" key="11">
    <source>
        <dbReference type="ARBA" id="ARBA00023136"/>
    </source>
</evidence>
<evidence type="ECO:0000256" key="7">
    <source>
        <dbReference type="ARBA" id="ARBA00022519"/>
    </source>
</evidence>
<keyword evidence="10 13" id="KW-1133">Transmembrane helix</keyword>
<name>A0A0U3B1U8_9ALTE</name>
<dbReference type="PIRSF" id="PIRSF002764">
    <property type="entry name" value="CcmB"/>
    <property type="match status" value="1"/>
</dbReference>
<evidence type="ECO:0000256" key="10">
    <source>
        <dbReference type="ARBA" id="ARBA00022989"/>
    </source>
</evidence>
<proteinExistence type="inferred from homology"/>
<keyword evidence="8 13" id="KW-0812">Transmembrane</keyword>
<evidence type="ECO:0000313" key="14">
    <source>
        <dbReference type="EMBL" id="ALS99040.1"/>
    </source>
</evidence>
<dbReference type="OrthoDB" id="9799895at2"/>
<keyword evidence="7 12" id="KW-0997">Cell inner membrane</keyword>
<evidence type="ECO:0000256" key="4">
    <source>
        <dbReference type="ARBA" id="ARBA00016452"/>
    </source>
</evidence>
<comment type="similarity">
    <text evidence="3 12">Belongs to the CcmB/CycW/HelB family.</text>
</comment>